<keyword evidence="3" id="KW-1185">Reference proteome</keyword>
<protein>
    <submittedName>
        <fullName evidence="2">Uncharacterized protein</fullName>
    </submittedName>
</protein>
<reference evidence="3" key="1">
    <citation type="journal article" date="2016" name="Nat. Commun.">
        <title>The Gonium pectorale genome demonstrates co-option of cell cycle regulation during the evolution of multicellularity.</title>
        <authorList>
            <person name="Hanschen E.R."/>
            <person name="Marriage T.N."/>
            <person name="Ferris P.J."/>
            <person name="Hamaji T."/>
            <person name="Toyoda A."/>
            <person name="Fujiyama A."/>
            <person name="Neme R."/>
            <person name="Noguchi H."/>
            <person name="Minakuchi Y."/>
            <person name="Suzuki M."/>
            <person name="Kawai-Toyooka H."/>
            <person name="Smith D.R."/>
            <person name="Sparks H."/>
            <person name="Anderson J."/>
            <person name="Bakaric R."/>
            <person name="Luria V."/>
            <person name="Karger A."/>
            <person name="Kirschner M.W."/>
            <person name="Durand P.M."/>
            <person name="Michod R.E."/>
            <person name="Nozaki H."/>
            <person name="Olson B.J."/>
        </authorList>
    </citation>
    <scope>NUCLEOTIDE SEQUENCE [LARGE SCALE GENOMIC DNA]</scope>
    <source>
        <strain evidence="3">NIES-2863</strain>
    </source>
</reference>
<evidence type="ECO:0000313" key="3">
    <source>
        <dbReference type="Proteomes" id="UP000075714"/>
    </source>
</evidence>
<evidence type="ECO:0000313" key="2">
    <source>
        <dbReference type="EMBL" id="KXZ40935.1"/>
    </source>
</evidence>
<gene>
    <name evidence="2" type="ORF">GPECTOR_1249g507</name>
</gene>
<feature type="region of interest" description="Disordered" evidence="1">
    <location>
        <begin position="37"/>
        <end position="61"/>
    </location>
</feature>
<proteinExistence type="predicted"/>
<dbReference type="AlphaFoldDB" id="A0A150FUT0"/>
<name>A0A150FUT0_GONPE</name>
<sequence length="61" mass="6730">MAALQQEWPGAEEELLNDAIAVLDCLLEEVGCQEAVNSPHQQQQQQVLYPRDIDLAQGADP</sequence>
<evidence type="ECO:0000256" key="1">
    <source>
        <dbReference type="SAM" id="MobiDB-lite"/>
    </source>
</evidence>
<dbReference type="Proteomes" id="UP000075714">
    <property type="component" value="Unassembled WGS sequence"/>
</dbReference>
<comment type="caution">
    <text evidence="2">The sequence shown here is derived from an EMBL/GenBank/DDBJ whole genome shotgun (WGS) entry which is preliminary data.</text>
</comment>
<organism evidence="2 3">
    <name type="scientific">Gonium pectorale</name>
    <name type="common">Green alga</name>
    <dbReference type="NCBI Taxonomy" id="33097"/>
    <lineage>
        <taxon>Eukaryota</taxon>
        <taxon>Viridiplantae</taxon>
        <taxon>Chlorophyta</taxon>
        <taxon>core chlorophytes</taxon>
        <taxon>Chlorophyceae</taxon>
        <taxon>CS clade</taxon>
        <taxon>Chlamydomonadales</taxon>
        <taxon>Volvocaceae</taxon>
        <taxon>Gonium</taxon>
    </lineage>
</organism>
<dbReference type="EMBL" id="LSYV01001243">
    <property type="protein sequence ID" value="KXZ40935.1"/>
    <property type="molecule type" value="Genomic_DNA"/>
</dbReference>
<accession>A0A150FUT0</accession>